<organism evidence="1 2">
    <name type="scientific">Sugiyamaella lignohabitans</name>
    <dbReference type="NCBI Taxonomy" id="796027"/>
    <lineage>
        <taxon>Eukaryota</taxon>
        <taxon>Fungi</taxon>
        <taxon>Dikarya</taxon>
        <taxon>Ascomycota</taxon>
        <taxon>Saccharomycotina</taxon>
        <taxon>Dipodascomycetes</taxon>
        <taxon>Dipodascales</taxon>
        <taxon>Trichomonascaceae</taxon>
        <taxon>Sugiyamaella</taxon>
    </lineage>
</organism>
<evidence type="ECO:0008006" key="3">
    <source>
        <dbReference type="Google" id="ProtNLM"/>
    </source>
</evidence>
<dbReference type="Gene3D" id="3.40.50.1820">
    <property type="entry name" value="alpha/beta hydrolase"/>
    <property type="match status" value="1"/>
</dbReference>
<dbReference type="RefSeq" id="XP_018738257.1">
    <property type="nucleotide sequence ID" value="XM_018880438.1"/>
</dbReference>
<dbReference type="SUPFAM" id="SSF53474">
    <property type="entry name" value="alpha/beta-Hydrolases"/>
    <property type="match status" value="1"/>
</dbReference>
<gene>
    <name evidence="1" type="ORF">AWJ20_3424</name>
</gene>
<protein>
    <recommendedName>
        <fullName evidence="3">DUF1749-domain-containing protein</fullName>
    </recommendedName>
</protein>
<dbReference type="AlphaFoldDB" id="A0A161HHY5"/>
<sequence>MSYPINARVHKYYSNLIAIEHYNIFEVAHDKIVIFLGGLGDGITTVPYVRHLAVELDKHGWGLVEILTTSSYTGWGTGSLVRDALEITKAIRYFKSKTGGSKAKIVVMGHSTGTQQTMYYLTQQYSTDTNDLEKRPQIDGAILQAPCSDREAYELLNGRHVYEEYLKFAKEWVHRGNGNEVLPQRFAETFFNTSVNANRWVSLMDVRGGDDYFSSDLNANDHRTTFGKVRSKLLVVFSGNDQFVPGTVDKDMLVRQWQSATVPELWSAHSGVVKGATHEVGQESEPGAREELISRVCAFLTNEVDGQ</sequence>
<dbReference type="InterPro" id="IPR029058">
    <property type="entry name" value="AB_hydrolase_fold"/>
</dbReference>
<dbReference type="OrthoDB" id="10034502at2759"/>
<proteinExistence type="predicted"/>
<dbReference type="KEGG" id="slb:AWJ20_3424"/>
<dbReference type="InterPro" id="IPR013744">
    <property type="entry name" value="SidJ"/>
</dbReference>
<dbReference type="PANTHER" id="PTHR31591:SF1">
    <property type="entry name" value="UPF0613 PROTEIN PB24D3.06C"/>
    <property type="match status" value="1"/>
</dbReference>
<reference evidence="1 2" key="1">
    <citation type="submission" date="2016-02" db="EMBL/GenBank/DDBJ databases">
        <title>Complete genome sequence and transcriptome regulation of the pentose utilising yeast Sugiyamaella lignohabitans.</title>
        <authorList>
            <person name="Bellasio M."/>
            <person name="Peymann A."/>
            <person name="Valli M."/>
            <person name="Sipitzky M."/>
            <person name="Graf A."/>
            <person name="Sauer M."/>
            <person name="Marx H."/>
            <person name="Mattanovich D."/>
        </authorList>
    </citation>
    <scope>NUCLEOTIDE SEQUENCE [LARGE SCALE GENOMIC DNA]</scope>
    <source>
        <strain evidence="1 2">CBS 10342</strain>
    </source>
</reference>
<dbReference type="Proteomes" id="UP000189580">
    <property type="component" value="Chromosome b"/>
</dbReference>
<keyword evidence="2" id="KW-1185">Reference proteome</keyword>
<dbReference type="GeneID" id="30035445"/>
<dbReference type="EMBL" id="CP014503">
    <property type="protein sequence ID" value="ANB15780.1"/>
    <property type="molecule type" value="Genomic_DNA"/>
</dbReference>
<name>A0A161HHY5_9ASCO</name>
<evidence type="ECO:0000313" key="2">
    <source>
        <dbReference type="Proteomes" id="UP000189580"/>
    </source>
</evidence>
<accession>A0A161HHY5</accession>
<evidence type="ECO:0000313" key="1">
    <source>
        <dbReference type="EMBL" id="ANB15780.1"/>
    </source>
</evidence>
<dbReference type="PANTHER" id="PTHR31591">
    <property type="entry name" value="UPF0613 PROTEIN PB24D3.06C"/>
    <property type="match status" value="1"/>
</dbReference>
<dbReference type="Pfam" id="PF08538">
    <property type="entry name" value="DUF1749"/>
    <property type="match status" value="1"/>
</dbReference>